<dbReference type="RefSeq" id="XP_026114427.1">
    <property type="nucleotide sequence ID" value="XM_026258642.1"/>
</dbReference>
<dbReference type="OrthoDB" id="8881252at2759"/>
<evidence type="ECO:0000256" key="1">
    <source>
        <dbReference type="SAM" id="MobiDB-lite"/>
    </source>
</evidence>
<sequence>MTKYFFSPTNTTVSVLNHSLQEKLIKNNWDPLDTLKKMAFIKDEIQDMKIEETFRVKKEDPEEQTVQRGFRMNRRIKMESEDMKTEEVLRVKQEDDEEQTDDKSSIKTTISKRTFIVPKDMAVWNEASEDALISMIRERPALYDITEKSYSSRVEKAEMWREIENKLVISEKELKKRWDSLRTQYLRYKKQGPSGSSGSQKTGRQQWILNRLQFLQPHMKRNERTSNLTIRESLADSDSCSPSDGTNSDTWTGTHEEPSSIEVEVRPSTSLPESTLCENESTAESTAIRKKPNTPKPPGKRRKMQDESSSKESTYLMRTIGKTLEKLASQENTNDAISAFCKNLEHRMRSLPAHVLPHFQHEVDDCIFKYSVGHNHSLEASVNQYTHL</sequence>
<feature type="compositionally biased region" description="Basic residues" evidence="1">
    <location>
        <begin position="288"/>
        <end position="303"/>
    </location>
</feature>
<dbReference type="InterPro" id="IPR039353">
    <property type="entry name" value="TF_Adf1"/>
</dbReference>
<gene>
    <name evidence="4" type="primary">LOC113092868</name>
</gene>
<feature type="compositionally biased region" description="Polar residues" evidence="1">
    <location>
        <begin position="267"/>
        <end position="285"/>
    </location>
</feature>
<dbReference type="GeneID" id="113092868"/>
<evidence type="ECO:0000313" key="3">
    <source>
        <dbReference type="Proteomes" id="UP000515129"/>
    </source>
</evidence>
<dbReference type="PROSITE" id="PS51029">
    <property type="entry name" value="MADF"/>
    <property type="match status" value="1"/>
</dbReference>
<dbReference type="Proteomes" id="UP000515129">
    <property type="component" value="Unplaced"/>
</dbReference>
<feature type="region of interest" description="Disordered" evidence="1">
    <location>
        <begin position="218"/>
        <end position="314"/>
    </location>
</feature>
<proteinExistence type="predicted"/>
<dbReference type="PANTHER" id="PTHR12243">
    <property type="entry name" value="MADF DOMAIN TRANSCRIPTION FACTOR"/>
    <property type="match status" value="1"/>
</dbReference>
<name>A0A6P6P0A0_CARAU</name>
<evidence type="ECO:0000259" key="2">
    <source>
        <dbReference type="PROSITE" id="PS51029"/>
    </source>
</evidence>
<feature type="domain" description="MADF" evidence="2">
    <location>
        <begin position="131"/>
        <end position="220"/>
    </location>
</feature>
<dbReference type="PANTHER" id="PTHR12243:SF67">
    <property type="entry name" value="COREPRESSOR OF PANGOLIN, ISOFORM A-RELATED"/>
    <property type="match status" value="1"/>
</dbReference>
<evidence type="ECO:0000313" key="4">
    <source>
        <dbReference type="RefSeq" id="XP_026114427.1"/>
    </source>
</evidence>
<dbReference type="KEGG" id="caua:113092868"/>
<accession>A0A6P6P0A0</accession>
<feature type="compositionally biased region" description="Polar residues" evidence="1">
    <location>
        <begin position="225"/>
        <end position="253"/>
    </location>
</feature>
<organism evidence="3 4">
    <name type="scientific">Carassius auratus</name>
    <name type="common">Goldfish</name>
    <dbReference type="NCBI Taxonomy" id="7957"/>
    <lineage>
        <taxon>Eukaryota</taxon>
        <taxon>Metazoa</taxon>
        <taxon>Chordata</taxon>
        <taxon>Craniata</taxon>
        <taxon>Vertebrata</taxon>
        <taxon>Euteleostomi</taxon>
        <taxon>Actinopterygii</taxon>
        <taxon>Neopterygii</taxon>
        <taxon>Teleostei</taxon>
        <taxon>Ostariophysi</taxon>
        <taxon>Cypriniformes</taxon>
        <taxon>Cyprinidae</taxon>
        <taxon>Cyprininae</taxon>
        <taxon>Carassius</taxon>
    </lineage>
</organism>
<dbReference type="SMART" id="SM00595">
    <property type="entry name" value="MADF"/>
    <property type="match status" value="1"/>
</dbReference>
<dbReference type="AlphaFoldDB" id="A0A6P6P0A0"/>
<dbReference type="InterPro" id="IPR006578">
    <property type="entry name" value="MADF-dom"/>
</dbReference>
<dbReference type="Pfam" id="PF10545">
    <property type="entry name" value="MADF_DNA_bdg"/>
    <property type="match status" value="1"/>
</dbReference>
<keyword evidence="3" id="KW-1185">Reference proteome</keyword>
<reference evidence="4" key="1">
    <citation type="submission" date="2025-08" db="UniProtKB">
        <authorList>
            <consortium name="RefSeq"/>
        </authorList>
    </citation>
    <scope>IDENTIFICATION</scope>
    <source>
        <strain evidence="4">Wakin</strain>
        <tissue evidence="4">Muscle</tissue>
    </source>
</reference>
<protein>
    <submittedName>
        <fullName evidence="4">Uncharacterized protein LOC113092868</fullName>
    </submittedName>
</protein>